<feature type="domain" description="3-hydroxyacyl-CoA dehydrogenase C-terminal" evidence="3">
    <location>
        <begin position="415"/>
        <end position="497"/>
    </location>
</feature>
<name>A0A8H2PTQ8_ACIRA</name>
<evidence type="ECO:0000259" key="3">
    <source>
        <dbReference type="Pfam" id="PF00725"/>
    </source>
</evidence>
<dbReference type="InterPro" id="IPR013328">
    <property type="entry name" value="6PGD_dom2"/>
</dbReference>
<protein>
    <submittedName>
        <fullName evidence="5">3-hydroxyacyl-CoA dehydrogenase</fullName>
    </submittedName>
</protein>
<dbReference type="PANTHER" id="PTHR48075:SF5">
    <property type="entry name" value="3-HYDROXYBUTYRYL-COA DEHYDROGENASE"/>
    <property type="match status" value="1"/>
</dbReference>
<dbReference type="InterPro" id="IPR006108">
    <property type="entry name" value="3HC_DH_C"/>
</dbReference>
<dbReference type="RefSeq" id="WP_005023851.1">
    <property type="nucleotide sequence ID" value="NZ_CP027365.1"/>
</dbReference>
<evidence type="ECO:0000259" key="4">
    <source>
        <dbReference type="Pfam" id="PF02737"/>
    </source>
</evidence>
<accession>A0A8H2PTQ8</accession>
<dbReference type="InterPro" id="IPR036291">
    <property type="entry name" value="NAD(P)-bd_dom_sf"/>
</dbReference>
<dbReference type="GO" id="GO:0016616">
    <property type="term" value="F:oxidoreductase activity, acting on the CH-OH group of donors, NAD or NADP as acceptor"/>
    <property type="evidence" value="ECO:0007669"/>
    <property type="project" value="InterPro"/>
</dbReference>
<evidence type="ECO:0000256" key="1">
    <source>
        <dbReference type="ARBA" id="ARBA00023002"/>
    </source>
</evidence>
<dbReference type="SUPFAM" id="SSF48179">
    <property type="entry name" value="6-phosphogluconate dehydrogenase C-terminal domain-like"/>
    <property type="match status" value="2"/>
</dbReference>
<evidence type="ECO:0000313" key="6">
    <source>
        <dbReference type="Proteomes" id="UP000314285"/>
    </source>
</evidence>
<reference evidence="5 6" key="1">
    <citation type="submission" date="2019-06" db="EMBL/GenBank/DDBJ databases">
        <title>Genome of Acinetobacter radioresistens APH1, a phenol degrading strain.</title>
        <authorList>
            <person name="Liu Y."/>
        </authorList>
    </citation>
    <scope>NUCLEOTIDE SEQUENCE [LARGE SCALE GENOMIC DNA]</scope>
    <source>
        <strain evidence="5 6">APH1</strain>
    </source>
</reference>
<dbReference type="Gene3D" id="3.40.50.720">
    <property type="entry name" value="NAD(P)-binding Rossmann-like Domain"/>
    <property type="match status" value="1"/>
</dbReference>
<dbReference type="Gene3D" id="1.10.1040.10">
    <property type="entry name" value="N-(1-d-carboxylethyl)-l-norvaline Dehydrogenase, domain 2"/>
    <property type="match status" value="2"/>
</dbReference>
<dbReference type="GO" id="GO:0070403">
    <property type="term" value="F:NAD+ binding"/>
    <property type="evidence" value="ECO:0007669"/>
    <property type="project" value="InterPro"/>
</dbReference>
<dbReference type="Pfam" id="PF02737">
    <property type="entry name" value="3HCDH_N"/>
    <property type="match status" value="1"/>
</dbReference>
<dbReference type="EMBL" id="VFBM01000018">
    <property type="protein sequence ID" value="TNX86057.1"/>
    <property type="molecule type" value="Genomic_DNA"/>
</dbReference>
<evidence type="ECO:0000256" key="2">
    <source>
        <dbReference type="ARBA" id="ARBA00023027"/>
    </source>
</evidence>
<dbReference type="PANTHER" id="PTHR48075">
    <property type="entry name" value="3-HYDROXYACYL-COA DEHYDROGENASE FAMILY PROTEIN"/>
    <property type="match status" value="1"/>
</dbReference>
<sequence length="505" mass="55631">MSIQIQQIGIIGTGTMGAGIAQIAIQSGHDVILFDAKAGAAEQAREKLGKTLNTLASKGKFSQEKANQDLSHLSIATELEQLKNCDLIVEAIVENLEVKQQLMQQLESLVGTQTILASNTSSLSITAIAAGCKRPEQIVGYHFFNPVPLMKVVEVIQGFNTREDIVDALMQLSVKMGHHPVKAQDTPGFIINHAGRAFGSEAYAMLIENVASVSELDRIYRDGIGFKMGPFELVDLTGMDVSHPVSESIYHQYYEEARYRPSVITRQRYIAKQLGRKTGKGFYDYTTGEKQGEDPAVFVEKLDQYPTVWIAADLEKDQSILKDYLEQQGVTLETGPEPSEQALVLIASYGEDATTAALRYQVNPKQVVCIDLLYGFNKHRTLMPTLITDSKHKTAAHSIFNLDGTSLSMIQESTGFVAQRVLAMIVNLGCDIAQQGVASVEDINAAVRLGLGYPYGPIEWGDKLGADKILLILDRMSAISRDPRYRPSAWLRRRVQLKLPLVTTV</sequence>
<comment type="caution">
    <text evidence="5">The sequence shown here is derived from an EMBL/GenBank/DDBJ whole genome shotgun (WGS) entry which is preliminary data.</text>
</comment>
<dbReference type="FunFam" id="3.40.50.720:FF:000009">
    <property type="entry name" value="Fatty oxidation complex, alpha subunit"/>
    <property type="match status" value="1"/>
</dbReference>
<keyword evidence="1" id="KW-0560">Oxidoreductase</keyword>
<dbReference type="GO" id="GO:0006631">
    <property type="term" value="P:fatty acid metabolic process"/>
    <property type="evidence" value="ECO:0007669"/>
    <property type="project" value="InterPro"/>
</dbReference>
<dbReference type="Proteomes" id="UP000314285">
    <property type="component" value="Unassembled WGS sequence"/>
</dbReference>
<gene>
    <name evidence="5" type="ORF">FHY67_14165</name>
</gene>
<dbReference type="InterPro" id="IPR006176">
    <property type="entry name" value="3-OHacyl-CoA_DH_NAD-bd"/>
</dbReference>
<keyword evidence="2" id="KW-0520">NAD</keyword>
<proteinExistence type="predicted"/>
<feature type="domain" description="3-hydroxyacyl-CoA dehydrogenase C-terminal" evidence="3">
    <location>
        <begin position="188"/>
        <end position="285"/>
    </location>
</feature>
<dbReference type="NCBIfam" id="NF006124">
    <property type="entry name" value="PRK08268.1"/>
    <property type="match status" value="1"/>
</dbReference>
<dbReference type="InterPro" id="IPR008927">
    <property type="entry name" value="6-PGluconate_DH-like_C_sf"/>
</dbReference>
<evidence type="ECO:0000313" key="5">
    <source>
        <dbReference type="EMBL" id="TNX86057.1"/>
    </source>
</evidence>
<dbReference type="AlphaFoldDB" id="A0A8H2PTQ8"/>
<organism evidence="5 6">
    <name type="scientific">Acinetobacter radioresistens</name>
    <dbReference type="NCBI Taxonomy" id="40216"/>
    <lineage>
        <taxon>Bacteria</taxon>
        <taxon>Pseudomonadati</taxon>
        <taxon>Pseudomonadota</taxon>
        <taxon>Gammaproteobacteria</taxon>
        <taxon>Moraxellales</taxon>
        <taxon>Moraxellaceae</taxon>
        <taxon>Acinetobacter</taxon>
    </lineage>
</organism>
<feature type="domain" description="3-hydroxyacyl-CoA dehydrogenase NAD binding" evidence="4">
    <location>
        <begin position="7"/>
        <end position="185"/>
    </location>
</feature>
<dbReference type="SUPFAM" id="SSF51735">
    <property type="entry name" value="NAD(P)-binding Rossmann-fold domains"/>
    <property type="match status" value="1"/>
</dbReference>
<dbReference type="Pfam" id="PF00725">
    <property type="entry name" value="3HCDH"/>
    <property type="match status" value="2"/>
</dbReference>